<comment type="caution">
    <text evidence="1">The sequence shown here is derived from an EMBL/GenBank/DDBJ whole genome shotgun (WGS) entry which is preliminary data.</text>
</comment>
<keyword evidence="2" id="KW-1185">Reference proteome</keyword>
<dbReference type="EMBL" id="JOKH01000001">
    <property type="protein sequence ID" value="KEQ19743.1"/>
    <property type="molecule type" value="Genomic_DNA"/>
</dbReference>
<dbReference type="Proteomes" id="UP000028073">
    <property type="component" value="Unassembled WGS sequence"/>
</dbReference>
<evidence type="ECO:0000313" key="2">
    <source>
        <dbReference type="Proteomes" id="UP000028073"/>
    </source>
</evidence>
<gene>
    <name evidence="1" type="ORF">GZ78_07700</name>
</gene>
<name>A0A081NMS0_9GAMM</name>
<organism evidence="1 2">
    <name type="scientific">Endozoicomonas numazuensis</name>
    <dbReference type="NCBI Taxonomy" id="1137799"/>
    <lineage>
        <taxon>Bacteria</taxon>
        <taxon>Pseudomonadati</taxon>
        <taxon>Pseudomonadota</taxon>
        <taxon>Gammaproteobacteria</taxon>
        <taxon>Oceanospirillales</taxon>
        <taxon>Endozoicomonadaceae</taxon>
        <taxon>Endozoicomonas</taxon>
    </lineage>
</organism>
<sequence length="120" mass="13739">MKAINYEDMSSLYQWMDFIVNEKDVSVESIDCHLKVFGEGDDTYLVVNIYDNDKSSTEYYFKPVDGKNGLMSLVSLMSDFDFSLKKLLEKLPFQNYVEVDAGCCVSVNGIKIFKEKIVSN</sequence>
<protein>
    <submittedName>
        <fullName evidence="1">Uncharacterized protein</fullName>
    </submittedName>
</protein>
<dbReference type="RefSeq" id="WP_034833772.1">
    <property type="nucleotide sequence ID" value="NZ_JOKH01000001.1"/>
</dbReference>
<proteinExistence type="predicted"/>
<reference evidence="1 2" key="1">
    <citation type="submission" date="2014-06" db="EMBL/GenBank/DDBJ databases">
        <title>Whole Genome Sequences of Three Symbiotic Endozoicomonas Bacteria.</title>
        <authorList>
            <person name="Neave M.J."/>
            <person name="Apprill A."/>
            <person name="Voolstra C.R."/>
        </authorList>
    </citation>
    <scope>NUCLEOTIDE SEQUENCE [LARGE SCALE GENOMIC DNA]</scope>
    <source>
        <strain evidence="1 2">DSM 25634</strain>
    </source>
</reference>
<evidence type="ECO:0000313" key="1">
    <source>
        <dbReference type="EMBL" id="KEQ19743.1"/>
    </source>
</evidence>
<dbReference type="OrthoDB" id="7061426at2"/>
<dbReference type="AlphaFoldDB" id="A0A081NMS0"/>
<accession>A0A081NMS0</accession>
<dbReference type="STRING" id="1137799.GZ78_07700"/>